<proteinExistence type="predicted"/>
<organism evidence="3 4">
    <name type="scientific">Aeromicrobium piscarium</name>
    <dbReference type="NCBI Taxonomy" id="2590901"/>
    <lineage>
        <taxon>Bacteria</taxon>
        <taxon>Bacillati</taxon>
        <taxon>Actinomycetota</taxon>
        <taxon>Actinomycetes</taxon>
        <taxon>Propionibacteriales</taxon>
        <taxon>Nocardioidaceae</taxon>
        <taxon>Aeromicrobium</taxon>
    </lineage>
</organism>
<dbReference type="Gene3D" id="1.20.144.10">
    <property type="entry name" value="Phosphatidic acid phosphatase type 2/haloperoxidase"/>
    <property type="match status" value="1"/>
</dbReference>
<evidence type="ECO:0000313" key="4">
    <source>
        <dbReference type="Proteomes" id="UP000316988"/>
    </source>
</evidence>
<keyword evidence="1" id="KW-0472">Membrane</keyword>
<evidence type="ECO:0000256" key="1">
    <source>
        <dbReference type="SAM" id="Phobius"/>
    </source>
</evidence>
<dbReference type="Pfam" id="PF01569">
    <property type="entry name" value="PAP2"/>
    <property type="match status" value="1"/>
</dbReference>
<feature type="transmembrane region" description="Helical" evidence="1">
    <location>
        <begin position="228"/>
        <end position="248"/>
    </location>
</feature>
<evidence type="ECO:0000313" key="3">
    <source>
        <dbReference type="EMBL" id="TSD55671.1"/>
    </source>
</evidence>
<keyword evidence="1" id="KW-0812">Transmembrane</keyword>
<dbReference type="EMBL" id="VLNT01000021">
    <property type="protein sequence ID" value="TSD55671.1"/>
    <property type="molecule type" value="Genomic_DNA"/>
</dbReference>
<feature type="transmembrane region" description="Helical" evidence="1">
    <location>
        <begin position="150"/>
        <end position="168"/>
    </location>
</feature>
<dbReference type="OrthoDB" id="3240395at2"/>
<feature type="transmembrane region" description="Helical" evidence="1">
    <location>
        <begin position="175"/>
        <end position="196"/>
    </location>
</feature>
<dbReference type="InterPro" id="IPR036938">
    <property type="entry name" value="PAP2/HPO_sf"/>
</dbReference>
<feature type="transmembrane region" description="Helical" evidence="1">
    <location>
        <begin position="84"/>
        <end position="106"/>
    </location>
</feature>
<dbReference type="InterPro" id="IPR000326">
    <property type="entry name" value="PAP2/HPO"/>
</dbReference>
<name>A0A554RNQ6_9ACTN</name>
<evidence type="ECO:0000259" key="2">
    <source>
        <dbReference type="Pfam" id="PF01569"/>
    </source>
</evidence>
<dbReference type="Proteomes" id="UP000316988">
    <property type="component" value="Unassembled WGS sequence"/>
</dbReference>
<feature type="transmembrane region" description="Helical" evidence="1">
    <location>
        <begin position="113"/>
        <end position="130"/>
    </location>
</feature>
<comment type="caution">
    <text evidence="3">The sequence shown here is derived from an EMBL/GenBank/DDBJ whole genome shotgun (WGS) entry which is preliminary data.</text>
</comment>
<feature type="transmembrane region" description="Helical" evidence="1">
    <location>
        <begin position="202"/>
        <end position="221"/>
    </location>
</feature>
<dbReference type="SUPFAM" id="SSF48317">
    <property type="entry name" value="Acid phosphatase/Vanadium-dependent haloperoxidase"/>
    <property type="match status" value="1"/>
</dbReference>
<keyword evidence="1" id="KW-1133">Transmembrane helix</keyword>
<feature type="transmembrane region" description="Helical" evidence="1">
    <location>
        <begin position="32"/>
        <end position="55"/>
    </location>
</feature>
<keyword evidence="4" id="KW-1185">Reference proteome</keyword>
<protein>
    <submittedName>
        <fullName evidence="3">Phosphatase PAP2 family protein</fullName>
    </submittedName>
</protein>
<sequence length="288" mass="28434">MRLRIHRMGHSGVMTAPLVAEPTRSAAARGRVTGPAVAVAIVGTLALAGLVMAALSSSTGQLVDDAAMNAVTASNTAEITLLSVLGRVSIGAILAVAAVCVVIALLRRRFAHAVGALAIIGGANISTQALKAVLDRPDLGVGLHLANSLPSGHTTVVASAVAALVLVLPAAVRPVMAAVGTAAIGLTGLSTIVAGWHRPADVVGALLMVVIWTSLVAAVLGGHRGRTWASALTALLGAAASVVFLGAVGVRPASSWSDVVLATSVLGAVAAMTAAAVTLFVAVTPAHN</sequence>
<feature type="transmembrane region" description="Helical" evidence="1">
    <location>
        <begin position="260"/>
        <end position="283"/>
    </location>
</feature>
<reference evidence="3 4" key="1">
    <citation type="submission" date="2019-07" db="EMBL/GenBank/DDBJ databases">
        <authorList>
            <person name="Zhao L.H."/>
        </authorList>
    </citation>
    <scope>NUCLEOTIDE SEQUENCE [LARGE SCALE GENOMIC DNA]</scope>
    <source>
        <strain evidence="3 4">Co35</strain>
    </source>
</reference>
<feature type="domain" description="Phosphatidic acid phosphatase type 2/haloperoxidase" evidence="2">
    <location>
        <begin position="146"/>
        <end position="218"/>
    </location>
</feature>
<dbReference type="AlphaFoldDB" id="A0A554RNQ6"/>
<gene>
    <name evidence="3" type="ORF">FNM00_16460</name>
</gene>
<accession>A0A554RNQ6</accession>